<name>M0ZTA7_SOLTU</name>
<dbReference type="InParanoid" id="M0ZTA7"/>
<evidence type="ECO:0000313" key="4">
    <source>
        <dbReference type="Proteomes" id="UP000011115"/>
    </source>
</evidence>
<protein>
    <recommendedName>
        <fullName evidence="2">Putative plant transposon protein domain-containing protein</fullName>
    </recommendedName>
</protein>
<dbReference type="HOGENOM" id="CLU_029307_12_2_1"/>
<dbReference type="EnsemblPlants" id="PGSC0003DMT400007613">
    <property type="protein sequence ID" value="PGSC0003DMT400007613"/>
    <property type="gene ID" value="PGSC0003DMG400002942"/>
</dbReference>
<dbReference type="Gramene" id="PGSC0003DMT400007613">
    <property type="protein sequence ID" value="PGSC0003DMT400007613"/>
    <property type="gene ID" value="PGSC0003DMG400002942"/>
</dbReference>
<reference evidence="3" key="2">
    <citation type="submission" date="2015-06" db="UniProtKB">
        <authorList>
            <consortium name="EnsemblPlants"/>
        </authorList>
    </citation>
    <scope>IDENTIFICATION</scope>
    <source>
        <strain evidence="3">DM1-3 516 R44</strain>
    </source>
</reference>
<feature type="region of interest" description="Disordered" evidence="1">
    <location>
        <begin position="35"/>
        <end position="55"/>
    </location>
</feature>
<reference evidence="4" key="1">
    <citation type="journal article" date="2011" name="Nature">
        <title>Genome sequence and analysis of the tuber crop potato.</title>
        <authorList>
            <consortium name="The Potato Genome Sequencing Consortium"/>
        </authorList>
    </citation>
    <scope>NUCLEOTIDE SEQUENCE [LARGE SCALE GENOMIC DNA]</scope>
    <source>
        <strain evidence="4">cv. DM1-3 516 R44</strain>
    </source>
</reference>
<feature type="region of interest" description="Disordered" evidence="1">
    <location>
        <begin position="371"/>
        <end position="404"/>
    </location>
</feature>
<dbReference type="PANTHER" id="PTHR33180:SF31">
    <property type="entry name" value="POLYPROTEIN PROTEIN"/>
    <property type="match status" value="1"/>
</dbReference>
<dbReference type="Pfam" id="PF20167">
    <property type="entry name" value="Transposase_32"/>
    <property type="match status" value="1"/>
</dbReference>
<accession>M0ZTA7</accession>
<feature type="compositionally biased region" description="Basic and acidic residues" evidence="1">
    <location>
        <begin position="371"/>
        <end position="381"/>
    </location>
</feature>
<feature type="region of interest" description="Disordered" evidence="1">
    <location>
        <begin position="81"/>
        <end position="150"/>
    </location>
</feature>
<dbReference type="PANTHER" id="PTHR33180">
    <property type="entry name" value="PHOTOSYSTEM II CP43 REACTION CENTER PROTEIN"/>
    <property type="match status" value="1"/>
</dbReference>
<feature type="domain" description="Putative plant transposon protein" evidence="2">
    <location>
        <begin position="239"/>
        <end position="324"/>
    </location>
</feature>
<organism evidence="3 4">
    <name type="scientific">Solanum tuberosum</name>
    <name type="common">Potato</name>
    <dbReference type="NCBI Taxonomy" id="4113"/>
    <lineage>
        <taxon>Eukaryota</taxon>
        <taxon>Viridiplantae</taxon>
        <taxon>Streptophyta</taxon>
        <taxon>Embryophyta</taxon>
        <taxon>Tracheophyta</taxon>
        <taxon>Spermatophyta</taxon>
        <taxon>Magnoliopsida</taxon>
        <taxon>eudicotyledons</taxon>
        <taxon>Gunneridae</taxon>
        <taxon>Pentapetalae</taxon>
        <taxon>asterids</taxon>
        <taxon>lamiids</taxon>
        <taxon>Solanales</taxon>
        <taxon>Solanaceae</taxon>
        <taxon>Solanoideae</taxon>
        <taxon>Solaneae</taxon>
        <taxon>Solanum</taxon>
    </lineage>
</organism>
<keyword evidence="4" id="KW-1185">Reference proteome</keyword>
<evidence type="ECO:0000313" key="3">
    <source>
        <dbReference type="EnsemblPlants" id="PGSC0003DMT400007613"/>
    </source>
</evidence>
<evidence type="ECO:0000256" key="1">
    <source>
        <dbReference type="SAM" id="MobiDB-lite"/>
    </source>
</evidence>
<feature type="compositionally biased region" description="Basic residues" evidence="1">
    <location>
        <begin position="99"/>
        <end position="112"/>
    </location>
</feature>
<sequence>MAEANQEVAKDFMLAVLMTQMDELAKKIVEIKVQCKQKGRHVPPHERRKPKDNEGKRVEGILSIILNKLLENLTGHVMPHLHQAQSRGLPNDVLANPKKMARSKVAGRRRPPQGKTKVITINEDADASRSKVAKISTTDGKGKSKDKTFELSYSSTDSDGFYRNDPNQFESKDVGSDEDDLLIAQRAERQTKKLNDLYRPKSMNEEKAEGLRTILEEKCMSIDGVINRHQEIMECLRYHKFQIFTKHHGPNIPNWVREFYSAYSALIPQKKQLAAAFKEVDYVSVRGRRVKCDSEEINIVLGMSTNIGDHCQHLIRTKKLDEMKSEPNLTSIPVLITELCKRALVPQDAKKDVEVMPTASTDIRRIEAESLKDQEERKKAASVELVNTESSPAEAPLPTSTPGPSVISIAITTPTDTPGFPILDGTTGLFADRQAASLEATIPGMIRITLTDDVTPLSTTIDALEAKIATTWKSTDVSMVFGTLEIPNEPEMPQTFTVHGDRAKQISDLELETETGEYIFEGAAADDIAETKEIMIDVDVQASLTKAPAVGSNEASPSRGHSAH</sequence>
<evidence type="ECO:0000259" key="2">
    <source>
        <dbReference type="Pfam" id="PF20167"/>
    </source>
</evidence>
<dbReference type="AlphaFoldDB" id="M0ZTA7"/>
<dbReference type="InterPro" id="IPR046796">
    <property type="entry name" value="Transposase_32_dom"/>
</dbReference>
<dbReference type="Proteomes" id="UP000011115">
    <property type="component" value="Unassembled WGS sequence"/>
</dbReference>
<dbReference type="PaxDb" id="4113-PGSC0003DMT400007613"/>
<feature type="compositionally biased region" description="Basic and acidic residues" evidence="1">
    <location>
        <begin position="43"/>
        <end position="55"/>
    </location>
</feature>
<proteinExistence type="predicted"/>
<feature type="compositionally biased region" description="Basic and acidic residues" evidence="1">
    <location>
        <begin position="140"/>
        <end position="149"/>
    </location>
</feature>